<dbReference type="GO" id="GO:0009675">
    <property type="term" value="F:high-affinity sulfate:proton symporter activity"/>
    <property type="evidence" value="ECO:0007669"/>
    <property type="project" value="TreeGrafter"/>
</dbReference>
<gene>
    <name evidence="12" type="primary">cysZ</name>
    <name evidence="12" type="ORF">OLEAN_C38780</name>
</gene>
<evidence type="ECO:0000256" key="8">
    <source>
        <dbReference type="ARBA" id="ARBA00023032"/>
    </source>
</evidence>
<accession>R4YVE4</accession>
<dbReference type="EMBL" id="FO203512">
    <property type="protein sequence ID" value="CCK78054.1"/>
    <property type="molecule type" value="Genomic_DNA"/>
</dbReference>
<comment type="subcellular location">
    <subcellularLocation>
        <location evidence="1">Membrane</location>
        <topology evidence="1">Multi-pass membrane protein</topology>
    </subcellularLocation>
</comment>
<keyword evidence="5" id="KW-0028">Amino-acid biosynthesis</keyword>
<protein>
    <submittedName>
        <fullName evidence="12">Putative sulfate transport protein CysZ</fullName>
    </submittedName>
</protein>
<dbReference type="NCBIfam" id="NF003433">
    <property type="entry name" value="PRK04949.1"/>
    <property type="match status" value="1"/>
</dbReference>
<evidence type="ECO:0000256" key="3">
    <source>
        <dbReference type="ARBA" id="ARBA00022475"/>
    </source>
</evidence>
<dbReference type="GO" id="GO:0019344">
    <property type="term" value="P:cysteine biosynthetic process"/>
    <property type="evidence" value="ECO:0007669"/>
    <property type="project" value="UniProtKB-KW"/>
</dbReference>
<evidence type="ECO:0000313" key="13">
    <source>
        <dbReference type="Proteomes" id="UP000032749"/>
    </source>
</evidence>
<evidence type="ECO:0000256" key="6">
    <source>
        <dbReference type="ARBA" id="ARBA00022692"/>
    </source>
</evidence>
<keyword evidence="2" id="KW-0813">Transport</keyword>
<keyword evidence="3" id="KW-1003">Cell membrane</keyword>
<feature type="transmembrane region" description="Helical" evidence="11">
    <location>
        <begin position="27"/>
        <end position="47"/>
    </location>
</feature>
<dbReference type="InterPro" id="IPR059112">
    <property type="entry name" value="CysZ/EI24"/>
</dbReference>
<dbReference type="GO" id="GO:0000103">
    <property type="term" value="P:sulfate assimilation"/>
    <property type="evidence" value="ECO:0007669"/>
    <property type="project" value="TreeGrafter"/>
</dbReference>
<keyword evidence="6 11" id="KW-0812">Transmembrane</keyword>
<dbReference type="AlphaFoldDB" id="R4YVE4"/>
<reference evidence="12 13" key="1">
    <citation type="journal article" date="2013" name="Nat. Commun.">
        <title>Genome sequence and functional genomic analysis of the oil-degrading bacterium Oleispira antarctica.</title>
        <authorList>
            <person name="Kube M."/>
            <person name="Chernikova T.N."/>
            <person name="Al-Ramahi Y."/>
            <person name="Beloqui A."/>
            <person name="Lopez-Cortez N."/>
            <person name="Guazzaroni M.E."/>
            <person name="Heipieper H.J."/>
            <person name="Klages S."/>
            <person name="Kotsyurbenko O.R."/>
            <person name="Langer I."/>
            <person name="Nechitaylo T.Y."/>
            <person name="Lunsdorf H."/>
            <person name="Fernandez M."/>
            <person name="Juarez S."/>
            <person name="Ciordia S."/>
            <person name="Singer A."/>
            <person name="Kagan O."/>
            <person name="Egorova O."/>
            <person name="Petit P.A."/>
            <person name="Stogios P."/>
            <person name="Kim Y."/>
            <person name="Tchigvintsev A."/>
            <person name="Flick R."/>
            <person name="Denaro R."/>
            <person name="Genovese M."/>
            <person name="Albar J.P."/>
            <person name="Reva O.N."/>
            <person name="Martinez-Gomariz M."/>
            <person name="Tran H."/>
            <person name="Ferrer M."/>
            <person name="Savchenko A."/>
            <person name="Yakunin A.F."/>
            <person name="Yakimov M.M."/>
            <person name="Golyshina O.V."/>
            <person name="Reinhardt R."/>
            <person name="Golyshin P.N."/>
        </authorList>
    </citation>
    <scope>NUCLEOTIDE SEQUENCE [LARGE SCALE GENOMIC DNA]</scope>
</reference>
<name>R4YVE4_OLEAN</name>
<evidence type="ECO:0000256" key="9">
    <source>
        <dbReference type="ARBA" id="ARBA00023136"/>
    </source>
</evidence>
<evidence type="ECO:0000256" key="4">
    <source>
        <dbReference type="ARBA" id="ARBA00022519"/>
    </source>
</evidence>
<keyword evidence="9 11" id="KW-0472">Membrane</keyword>
<evidence type="ECO:0000256" key="2">
    <source>
        <dbReference type="ARBA" id="ARBA00022448"/>
    </source>
</evidence>
<feature type="transmembrane region" description="Helical" evidence="11">
    <location>
        <begin position="67"/>
        <end position="88"/>
    </location>
</feature>
<keyword evidence="8" id="KW-0764">Sulfate transport</keyword>
<evidence type="ECO:0000256" key="11">
    <source>
        <dbReference type="SAM" id="Phobius"/>
    </source>
</evidence>
<evidence type="ECO:0000256" key="5">
    <source>
        <dbReference type="ARBA" id="ARBA00022605"/>
    </source>
</evidence>
<evidence type="ECO:0000256" key="10">
    <source>
        <dbReference type="ARBA" id="ARBA00023192"/>
    </source>
</evidence>
<evidence type="ECO:0000313" key="12">
    <source>
        <dbReference type="EMBL" id="CCK78054.1"/>
    </source>
</evidence>
<dbReference type="GO" id="GO:0005886">
    <property type="term" value="C:plasma membrane"/>
    <property type="evidence" value="ECO:0007669"/>
    <property type="project" value="TreeGrafter"/>
</dbReference>
<sequence length="244" mass="27352">MRGNPLLGIQYFGRGFSLLSNKGLKRFVAFPILINALLMTALIYFGGGWLVDQIKWVVDWFPSWLSWLTWIITPVAALTLISVTLYFFSAVLNLVASPLNGLLSEAVETKITGEKMPDEPMSQLASRTFQRELQKLGYFIPRYLGLLVISFIPVVNFVSPVLWFVFGAWVLTLQFLDYSLDNNGHSFADLHKALKLQPLTTLGFGFVVAVSFMVPIVNLFVMPAAVCGATLYWCEQIKAEFKPA</sequence>
<feature type="transmembrane region" description="Helical" evidence="11">
    <location>
        <begin position="136"/>
        <end position="155"/>
    </location>
</feature>
<dbReference type="PATRIC" id="fig|698738.3.peg.4037"/>
<dbReference type="PANTHER" id="PTHR37468:SF1">
    <property type="entry name" value="SULFATE TRANSPORTER CYSZ"/>
    <property type="match status" value="1"/>
</dbReference>
<keyword evidence="7 11" id="KW-1133">Transmembrane helix</keyword>
<dbReference type="HOGENOM" id="CLU_070331_1_0_6"/>
<proteinExistence type="predicted"/>
<dbReference type="InterPro" id="IPR050480">
    <property type="entry name" value="CysZ-like"/>
</dbReference>
<dbReference type="PANTHER" id="PTHR37468">
    <property type="entry name" value="SULFATE TRANSPORTER CYSZ"/>
    <property type="match status" value="1"/>
</dbReference>
<keyword evidence="10" id="KW-0198">Cysteine biosynthesis</keyword>
<dbReference type="STRING" id="698738.OLEAN_C38780"/>
<dbReference type="Pfam" id="PF07264">
    <property type="entry name" value="EI24"/>
    <property type="match status" value="1"/>
</dbReference>
<evidence type="ECO:0000256" key="1">
    <source>
        <dbReference type="ARBA" id="ARBA00004141"/>
    </source>
</evidence>
<feature type="transmembrane region" description="Helical" evidence="11">
    <location>
        <begin position="201"/>
        <end position="233"/>
    </location>
</feature>
<evidence type="ECO:0000256" key="7">
    <source>
        <dbReference type="ARBA" id="ARBA00022989"/>
    </source>
</evidence>
<dbReference type="KEGG" id="oai:OLEAN_C38780"/>
<keyword evidence="4" id="KW-0997">Cell inner membrane</keyword>
<keyword evidence="13" id="KW-1185">Reference proteome</keyword>
<dbReference type="Proteomes" id="UP000032749">
    <property type="component" value="Chromosome"/>
</dbReference>
<organism evidence="12 13">
    <name type="scientific">Oleispira antarctica RB-8</name>
    <dbReference type="NCBI Taxonomy" id="698738"/>
    <lineage>
        <taxon>Bacteria</taxon>
        <taxon>Pseudomonadati</taxon>
        <taxon>Pseudomonadota</taxon>
        <taxon>Gammaproteobacteria</taxon>
        <taxon>Oceanospirillales</taxon>
        <taxon>Oceanospirillaceae</taxon>
        <taxon>Oleispira</taxon>
    </lineage>
</organism>